<dbReference type="Gramene" id="mRNA:HanXRQr2_Chr13g0608791">
    <property type="protein sequence ID" value="CDS:HanXRQr2_Chr13g0608791.1"/>
    <property type="gene ID" value="HanXRQr2_Chr13g0608791"/>
</dbReference>
<sequence length="533" mass="61217">MMGFPKRWRRWVNACLSSSKASVLVNGSPSKEFYLKRGLRQGDPLSPFLFILVLEVLEVFMKRAVRLGLFEGVQLPNGGPVLTHLCYADDVIFLGRWSEKNVMNLKRILRCLYLVSGLKVNLAKSSIMGVGVDNDTILAMANNLRCKKGDIPFMFLGLPIGENMKRVKPWRPIIDKFAKKLSRWKSKTLSMGGRITLAKAVLGNLPSYYLSIFKAPLKVIKTLEGIRRDFVWGHTGSRCKMRWVAWSKVQAHMRLGGLGVGEIRTLNWALLLKWKWRFKHYPNHLWSNVIKAIHNRSDGVQDNPLITNIAGNWKDILMVTKDIDKAGIPGAESLGIVALDGSYSVAQFRWKVAEILNIRVMSDGFNWNVWTPCKVLYFIWKLRLGSIAVKTVLAHRGVPITNLSCRMCGREEETIDHLAVSCVFARAVWWHVCMWVKVPTFTQPLLVREMANGLKDMKGSACWKKVIEVIFYATLWRIWKARNALIFDEVQFNVTRVVEAIKEDSYLWIKCRSKFSGLDWERWRDFNVRDIIL</sequence>
<proteinExistence type="predicted"/>
<dbReference type="InterPro" id="IPR026960">
    <property type="entry name" value="RVT-Znf"/>
</dbReference>
<reference evidence="2" key="1">
    <citation type="journal article" date="2017" name="Nature">
        <title>The sunflower genome provides insights into oil metabolism, flowering and Asterid evolution.</title>
        <authorList>
            <person name="Badouin H."/>
            <person name="Gouzy J."/>
            <person name="Grassa C.J."/>
            <person name="Murat F."/>
            <person name="Staton S.E."/>
            <person name="Cottret L."/>
            <person name="Lelandais-Briere C."/>
            <person name="Owens G.L."/>
            <person name="Carrere S."/>
            <person name="Mayjonade B."/>
            <person name="Legrand L."/>
            <person name="Gill N."/>
            <person name="Kane N.C."/>
            <person name="Bowers J.E."/>
            <person name="Hubner S."/>
            <person name="Bellec A."/>
            <person name="Berard A."/>
            <person name="Berges H."/>
            <person name="Blanchet N."/>
            <person name="Boniface M.C."/>
            <person name="Brunel D."/>
            <person name="Catrice O."/>
            <person name="Chaidir N."/>
            <person name="Claudel C."/>
            <person name="Donnadieu C."/>
            <person name="Faraut T."/>
            <person name="Fievet G."/>
            <person name="Helmstetter N."/>
            <person name="King M."/>
            <person name="Knapp S.J."/>
            <person name="Lai Z."/>
            <person name="Le Paslier M.C."/>
            <person name="Lippi Y."/>
            <person name="Lorenzon L."/>
            <person name="Mandel J.R."/>
            <person name="Marage G."/>
            <person name="Marchand G."/>
            <person name="Marquand E."/>
            <person name="Bret-Mestries E."/>
            <person name="Morien E."/>
            <person name="Nambeesan S."/>
            <person name="Nguyen T."/>
            <person name="Pegot-Espagnet P."/>
            <person name="Pouilly N."/>
            <person name="Raftis F."/>
            <person name="Sallet E."/>
            <person name="Schiex T."/>
            <person name="Thomas J."/>
            <person name="Vandecasteele C."/>
            <person name="Vares D."/>
            <person name="Vear F."/>
            <person name="Vautrin S."/>
            <person name="Crespi M."/>
            <person name="Mangin B."/>
            <person name="Burke J.M."/>
            <person name="Salse J."/>
            <person name="Munos S."/>
            <person name="Vincourt P."/>
            <person name="Rieseberg L.H."/>
            <person name="Langlade N.B."/>
        </authorList>
    </citation>
    <scope>NUCLEOTIDE SEQUENCE</scope>
    <source>
        <tissue evidence="2">Leaves</tissue>
    </source>
</reference>
<dbReference type="SUPFAM" id="SSF56672">
    <property type="entry name" value="DNA/RNA polymerases"/>
    <property type="match status" value="1"/>
</dbReference>
<accession>A0A9K3HE23</accession>
<reference evidence="2" key="2">
    <citation type="submission" date="2020-06" db="EMBL/GenBank/DDBJ databases">
        <title>Helianthus annuus Genome sequencing and assembly Release 2.</title>
        <authorList>
            <person name="Gouzy J."/>
            <person name="Langlade N."/>
            <person name="Munos S."/>
        </authorList>
    </citation>
    <scope>NUCLEOTIDE SEQUENCE</scope>
    <source>
        <tissue evidence="2">Leaves</tissue>
    </source>
</reference>
<gene>
    <name evidence="2" type="ORF">HanXRQr2_Chr13g0608791</name>
</gene>
<organism evidence="2 3">
    <name type="scientific">Helianthus annuus</name>
    <name type="common">Common sunflower</name>
    <dbReference type="NCBI Taxonomy" id="4232"/>
    <lineage>
        <taxon>Eukaryota</taxon>
        <taxon>Viridiplantae</taxon>
        <taxon>Streptophyta</taxon>
        <taxon>Embryophyta</taxon>
        <taxon>Tracheophyta</taxon>
        <taxon>Spermatophyta</taxon>
        <taxon>Magnoliopsida</taxon>
        <taxon>eudicotyledons</taxon>
        <taxon>Gunneridae</taxon>
        <taxon>Pentapetalae</taxon>
        <taxon>asterids</taxon>
        <taxon>campanulids</taxon>
        <taxon>Asterales</taxon>
        <taxon>Asteraceae</taxon>
        <taxon>Asteroideae</taxon>
        <taxon>Heliantheae alliance</taxon>
        <taxon>Heliantheae</taxon>
        <taxon>Helianthus</taxon>
    </lineage>
</organism>
<dbReference type="GO" id="GO:0003964">
    <property type="term" value="F:RNA-directed DNA polymerase activity"/>
    <property type="evidence" value="ECO:0007669"/>
    <property type="project" value="UniProtKB-KW"/>
</dbReference>
<keyword evidence="2" id="KW-0695">RNA-directed DNA polymerase</keyword>
<dbReference type="EC" id="2.7.7.49" evidence="2"/>
<name>A0A9K3HE23_HELAN</name>
<dbReference type="Pfam" id="PF13966">
    <property type="entry name" value="zf-RVT"/>
    <property type="match status" value="1"/>
</dbReference>
<dbReference type="PROSITE" id="PS50878">
    <property type="entry name" value="RT_POL"/>
    <property type="match status" value="1"/>
</dbReference>
<dbReference type="InterPro" id="IPR043502">
    <property type="entry name" value="DNA/RNA_pol_sf"/>
</dbReference>
<dbReference type="AlphaFoldDB" id="A0A9K3HE23"/>
<dbReference type="PANTHER" id="PTHR33116">
    <property type="entry name" value="REVERSE TRANSCRIPTASE ZINC-BINDING DOMAIN-CONTAINING PROTEIN-RELATED-RELATED"/>
    <property type="match status" value="1"/>
</dbReference>
<dbReference type="EMBL" id="MNCJ02000328">
    <property type="protein sequence ID" value="KAF5775149.1"/>
    <property type="molecule type" value="Genomic_DNA"/>
</dbReference>
<feature type="domain" description="Reverse transcriptase" evidence="1">
    <location>
        <begin position="1"/>
        <end position="160"/>
    </location>
</feature>
<evidence type="ECO:0000259" key="1">
    <source>
        <dbReference type="PROSITE" id="PS50878"/>
    </source>
</evidence>
<protein>
    <submittedName>
        <fullName evidence="2">RNA-directed DNA polymerase</fullName>
        <ecNumber evidence="2">2.7.7.49</ecNumber>
    </submittedName>
</protein>
<evidence type="ECO:0000313" key="3">
    <source>
        <dbReference type="Proteomes" id="UP000215914"/>
    </source>
</evidence>
<keyword evidence="2" id="KW-0808">Transferase</keyword>
<dbReference type="InterPro" id="IPR000477">
    <property type="entry name" value="RT_dom"/>
</dbReference>
<comment type="caution">
    <text evidence="2">The sequence shown here is derived from an EMBL/GenBank/DDBJ whole genome shotgun (WGS) entry which is preliminary data.</text>
</comment>
<evidence type="ECO:0000313" key="2">
    <source>
        <dbReference type="EMBL" id="KAF5775149.1"/>
    </source>
</evidence>
<dbReference type="Proteomes" id="UP000215914">
    <property type="component" value="Unassembled WGS sequence"/>
</dbReference>
<keyword evidence="2" id="KW-0548">Nucleotidyltransferase</keyword>
<dbReference type="Pfam" id="PF00078">
    <property type="entry name" value="RVT_1"/>
    <property type="match status" value="1"/>
</dbReference>
<keyword evidence="3" id="KW-1185">Reference proteome</keyword>
<dbReference type="PANTHER" id="PTHR33116:SF79">
    <property type="entry name" value="REVERSE TRANSCRIPTASE DOMAIN, ZINC FINGER, CCHC-TYPE-RELATED"/>
    <property type="match status" value="1"/>
</dbReference>